<reference evidence="3 4" key="1">
    <citation type="journal article" date="2015" name="Genome Biol.">
        <title>Comparative genomics of Steinernema reveals deeply conserved gene regulatory networks.</title>
        <authorList>
            <person name="Dillman A.R."/>
            <person name="Macchietto M."/>
            <person name="Porter C.F."/>
            <person name="Rogers A."/>
            <person name="Williams B."/>
            <person name="Antoshechkin I."/>
            <person name="Lee M.M."/>
            <person name="Goodwin Z."/>
            <person name="Lu X."/>
            <person name="Lewis E.E."/>
            <person name="Goodrich-Blair H."/>
            <person name="Stock S.P."/>
            <person name="Adams B.J."/>
            <person name="Sternberg P.W."/>
            <person name="Mortazavi A."/>
        </authorList>
    </citation>
    <scope>NUCLEOTIDE SEQUENCE [LARGE SCALE GENOMIC DNA]</scope>
    <source>
        <strain evidence="3 4">ALL</strain>
    </source>
</reference>
<keyword evidence="2" id="KW-0812">Transmembrane</keyword>
<feature type="transmembrane region" description="Helical" evidence="2">
    <location>
        <begin position="85"/>
        <end position="101"/>
    </location>
</feature>
<evidence type="ECO:0000256" key="1">
    <source>
        <dbReference type="SAM" id="MobiDB-lite"/>
    </source>
</evidence>
<name>A0A4U5NGP7_STECR</name>
<sequence>MVAHERPVFVGFQRQHSDSSDVSTDESEITAMSRSMVNSRQLSRNLSRTAGKQDEQADRLKRELAEEGLRRSSWFTIARTARKDLGIIAVAIFFSVVRGLMTS</sequence>
<evidence type="ECO:0000313" key="4">
    <source>
        <dbReference type="Proteomes" id="UP000298663"/>
    </source>
</evidence>
<comment type="caution">
    <text evidence="3">The sequence shown here is derived from an EMBL/GenBank/DDBJ whole genome shotgun (WGS) entry which is preliminary data.</text>
</comment>
<reference evidence="3 4" key="2">
    <citation type="journal article" date="2019" name="G3 (Bethesda)">
        <title>Hybrid Assembly of the Genome of the Entomopathogenic Nematode Steinernema carpocapsae Identifies the X-Chromosome.</title>
        <authorList>
            <person name="Serra L."/>
            <person name="Macchietto M."/>
            <person name="Macias-Munoz A."/>
            <person name="McGill C.J."/>
            <person name="Rodriguez I.M."/>
            <person name="Rodriguez B."/>
            <person name="Murad R."/>
            <person name="Mortazavi A."/>
        </authorList>
    </citation>
    <scope>NUCLEOTIDE SEQUENCE [LARGE SCALE GENOMIC DNA]</scope>
    <source>
        <strain evidence="3 4">ALL</strain>
    </source>
</reference>
<accession>A0A4U5NGP7</accession>
<protein>
    <submittedName>
        <fullName evidence="3">Uncharacterized protein</fullName>
    </submittedName>
</protein>
<keyword evidence="4" id="KW-1185">Reference proteome</keyword>
<evidence type="ECO:0000256" key="2">
    <source>
        <dbReference type="SAM" id="Phobius"/>
    </source>
</evidence>
<proteinExistence type="predicted"/>
<evidence type="ECO:0000313" key="3">
    <source>
        <dbReference type="EMBL" id="TKR81873.1"/>
    </source>
</evidence>
<keyword evidence="2" id="KW-0472">Membrane</keyword>
<gene>
    <name evidence="3" type="ORF">L596_015675</name>
</gene>
<dbReference type="AlphaFoldDB" id="A0A4U5NGP7"/>
<keyword evidence="2" id="KW-1133">Transmembrane helix</keyword>
<feature type="compositionally biased region" description="Polar residues" evidence="1">
    <location>
        <begin position="30"/>
        <end position="50"/>
    </location>
</feature>
<dbReference type="Proteomes" id="UP000298663">
    <property type="component" value="Unassembled WGS sequence"/>
</dbReference>
<organism evidence="3 4">
    <name type="scientific">Steinernema carpocapsae</name>
    <name type="common">Entomopathogenic nematode</name>
    <dbReference type="NCBI Taxonomy" id="34508"/>
    <lineage>
        <taxon>Eukaryota</taxon>
        <taxon>Metazoa</taxon>
        <taxon>Ecdysozoa</taxon>
        <taxon>Nematoda</taxon>
        <taxon>Chromadorea</taxon>
        <taxon>Rhabditida</taxon>
        <taxon>Tylenchina</taxon>
        <taxon>Panagrolaimomorpha</taxon>
        <taxon>Strongyloidoidea</taxon>
        <taxon>Steinernematidae</taxon>
        <taxon>Steinernema</taxon>
    </lineage>
</organism>
<feature type="region of interest" description="Disordered" evidence="1">
    <location>
        <begin position="1"/>
        <end position="59"/>
    </location>
</feature>
<dbReference type="EMBL" id="AZBU02000004">
    <property type="protein sequence ID" value="TKR81873.1"/>
    <property type="molecule type" value="Genomic_DNA"/>
</dbReference>